<dbReference type="CDD" id="cd18315">
    <property type="entry name" value="BTB_POZ_BAB-like"/>
    <property type="match status" value="1"/>
</dbReference>
<proteinExistence type="predicted"/>
<feature type="domain" description="C2H2-type" evidence="14">
    <location>
        <begin position="410"/>
        <end position="437"/>
    </location>
</feature>
<keyword evidence="16" id="KW-1185">Reference proteome</keyword>
<dbReference type="Gene3D" id="3.30.710.10">
    <property type="entry name" value="Potassium Channel Kv1.1, Chain A"/>
    <property type="match status" value="1"/>
</dbReference>
<feature type="domain" description="BTB" evidence="13">
    <location>
        <begin position="19"/>
        <end position="84"/>
    </location>
</feature>
<dbReference type="FunFam" id="3.30.160.60:FF:002070">
    <property type="entry name" value="Zinc finger protein"/>
    <property type="match status" value="1"/>
</dbReference>
<dbReference type="Pfam" id="PF00651">
    <property type="entry name" value="BTB"/>
    <property type="match status" value="1"/>
</dbReference>
<gene>
    <name evidence="15" type="ORF">CALMAC_LOCUS12190</name>
</gene>
<feature type="compositionally biased region" description="Basic and acidic residues" evidence="12">
    <location>
        <begin position="302"/>
        <end position="319"/>
    </location>
</feature>
<name>A0A653CVZ6_CALMS</name>
<dbReference type="FunFam" id="3.30.160.60:FF:000176">
    <property type="entry name" value="zinc finger protein 70"/>
    <property type="match status" value="1"/>
</dbReference>
<organism evidence="15 16">
    <name type="scientific">Callosobruchus maculatus</name>
    <name type="common">Southern cowpea weevil</name>
    <name type="synonym">Pulse bruchid</name>
    <dbReference type="NCBI Taxonomy" id="64391"/>
    <lineage>
        <taxon>Eukaryota</taxon>
        <taxon>Metazoa</taxon>
        <taxon>Ecdysozoa</taxon>
        <taxon>Arthropoda</taxon>
        <taxon>Hexapoda</taxon>
        <taxon>Insecta</taxon>
        <taxon>Pterygota</taxon>
        <taxon>Neoptera</taxon>
        <taxon>Endopterygota</taxon>
        <taxon>Coleoptera</taxon>
        <taxon>Polyphaga</taxon>
        <taxon>Cucujiformia</taxon>
        <taxon>Chrysomeloidea</taxon>
        <taxon>Chrysomelidae</taxon>
        <taxon>Bruchinae</taxon>
        <taxon>Bruchini</taxon>
        <taxon>Callosobruchus</taxon>
    </lineage>
</organism>
<keyword evidence="4" id="KW-0677">Repeat</keyword>
<evidence type="ECO:0000313" key="15">
    <source>
        <dbReference type="EMBL" id="VEN51869.1"/>
    </source>
</evidence>
<feature type="compositionally biased region" description="Gly residues" evidence="12">
    <location>
        <begin position="552"/>
        <end position="561"/>
    </location>
</feature>
<evidence type="ECO:0000259" key="13">
    <source>
        <dbReference type="PROSITE" id="PS50097"/>
    </source>
</evidence>
<dbReference type="Pfam" id="PF00096">
    <property type="entry name" value="zf-C2H2"/>
    <property type="match status" value="7"/>
</dbReference>
<dbReference type="InterPro" id="IPR036236">
    <property type="entry name" value="Znf_C2H2_sf"/>
</dbReference>
<dbReference type="EMBL" id="CAACVG010009041">
    <property type="protein sequence ID" value="VEN51869.1"/>
    <property type="molecule type" value="Genomic_DNA"/>
</dbReference>
<dbReference type="FunFam" id="3.30.160.60:FF:002343">
    <property type="entry name" value="Zinc finger protein 33A"/>
    <property type="match status" value="1"/>
</dbReference>
<dbReference type="PANTHER" id="PTHR24390">
    <property type="entry name" value="ZINC FINGER PROTEIN"/>
    <property type="match status" value="1"/>
</dbReference>
<evidence type="ECO:0000313" key="16">
    <source>
        <dbReference type="Proteomes" id="UP000410492"/>
    </source>
</evidence>
<dbReference type="InterPro" id="IPR000210">
    <property type="entry name" value="BTB/POZ_dom"/>
</dbReference>
<evidence type="ECO:0000256" key="10">
    <source>
        <dbReference type="ARBA" id="ARBA00023242"/>
    </source>
</evidence>
<evidence type="ECO:0000256" key="9">
    <source>
        <dbReference type="ARBA" id="ARBA00023163"/>
    </source>
</evidence>
<accession>A0A653CVZ6</accession>
<dbReference type="GO" id="GO:0003700">
    <property type="term" value="F:DNA-binding transcription factor activity"/>
    <property type="evidence" value="ECO:0007669"/>
    <property type="project" value="TreeGrafter"/>
</dbReference>
<feature type="domain" description="C2H2-type" evidence="14">
    <location>
        <begin position="466"/>
        <end position="493"/>
    </location>
</feature>
<evidence type="ECO:0000256" key="5">
    <source>
        <dbReference type="ARBA" id="ARBA00022771"/>
    </source>
</evidence>
<dbReference type="SMART" id="SM00355">
    <property type="entry name" value="ZnF_C2H2"/>
    <property type="match status" value="7"/>
</dbReference>
<dbReference type="OrthoDB" id="6077919at2759"/>
<dbReference type="FunFam" id="3.30.160.60:FF:000100">
    <property type="entry name" value="Zinc finger 45-like"/>
    <property type="match status" value="1"/>
</dbReference>
<comment type="function">
    <text evidence="1">May be involved in transcriptional regulation.</text>
</comment>
<dbReference type="GO" id="GO:0008270">
    <property type="term" value="F:zinc ion binding"/>
    <property type="evidence" value="ECO:0007669"/>
    <property type="project" value="UniProtKB-KW"/>
</dbReference>
<dbReference type="InterPro" id="IPR013087">
    <property type="entry name" value="Znf_C2H2_type"/>
</dbReference>
<keyword evidence="9" id="KW-0804">Transcription</keyword>
<dbReference type="InterPro" id="IPR011333">
    <property type="entry name" value="SKP1/BTB/POZ_sf"/>
</dbReference>
<evidence type="ECO:0000256" key="12">
    <source>
        <dbReference type="SAM" id="MobiDB-lite"/>
    </source>
</evidence>
<evidence type="ECO:0000256" key="1">
    <source>
        <dbReference type="ARBA" id="ARBA00003767"/>
    </source>
</evidence>
<dbReference type="PROSITE" id="PS00028">
    <property type="entry name" value="ZINC_FINGER_C2H2_1"/>
    <property type="match status" value="6"/>
</dbReference>
<comment type="subcellular location">
    <subcellularLocation>
        <location evidence="2">Nucleus</location>
    </subcellularLocation>
</comment>
<evidence type="ECO:0000256" key="11">
    <source>
        <dbReference type="PROSITE-ProRule" id="PRU00042"/>
    </source>
</evidence>
<dbReference type="SUPFAM" id="SSF54695">
    <property type="entry name" value="POZ domain"/>
    <property type="match status" value="1"/>
</dbReference>
<evidence type="ECO:0000256" key="7">
    <source>
        <dbReference type="ARBA" id="ARBA00023015"/>
    </source>
</evidence>
<dbReference type="PROSITE" id="PS50157">
    <property type="entry name" value="ZINC_FINGER_C2H2_2"/>
    <property type="match status" value="7"/>
</dbReference>
<dbReference type="SMART" id="SM00225">
    <property type="entry name" value="BTB"/>
    <property type="match status" value="1"/>
</dbReference>
<feature type="domain" description="C2H2-type" evidence="14">
    <location>
        <begin position="352"/>
        <end position="379"/>
    </location>
</feature>
<feature type="domain" description="C2H2-type" evidence="14">
    <location>
        <begin position="494"/>
        <end position="521"/>
    </location>
</feature>
<keyword evidence="10" id="KW-0539">Nucleus</keyword>
<dbReference type="Proteomes" id="UP000410492">
    <property type="component" value="Unassembled WGS sequence"/>
</dbReference>
<dbReference type="Gene3D" id="3.30.160.60">
    <property type="entry name" value="Classic Zinc Finger"/>
    <property type="match status" value="7"/>
</dbReference>
<evidence type="ECO:0000256" key="8">
    <source>
        <dbReference type="ARBA" id="ARBA00023125"/>
    </source>
</evidence>
<feature type="domain" description="C2H2-type" evidence="14">
    <location>
        <begin position="438"/>
        <end position="465"/>
    </location>
</feature>
<evidence type="ECO:0000256" key="4">
    <source>
        <dbReference type="ARBA" id="ARBA00022737"/>
    </source>
</evidence>
<keyword evidence="7" id="KW-0805">Transcription regulation</keyword>
<evidence type="ECO:0008006" key="17">
    <source>
        <dbReference type="Google" id="ProtNLM"/>
    </source>
</evidence>
<dbReference type="GO" id="GO:0000978">
    <property type="term" value="F:RNA polymerase II cis-regulatory region sequence-specific DNA binding"/>
    <property type="evidence" value="ECO:0007669"/>
    <property type="project" value="TreeGrafter"/>
</dbReference>
<feature type="domain" description="C2H2-type" evidence="14">
    <location>
        <begin position="522"/>
        <end position="553"/>
    </location>
</feature>
<dbReference type="AlphaFoldDB" id="A0A653CVZ6"/>
<dbReference type="PROSITE" id="PS50097">
    <property type="entry name" value="BTB"/>
    <property type="match status" value="1"/>
</dbReference>
<evidence type="ECO:0000256" key="6">
    <source>
        <dbReference type="ARBA" id="ARBA00022833"/>
    </source>
</evidence>
<keyword evidence="8" id="KW-0238">DNA-binding</keyword>
<dbReference type="FunFam" id="3.30.160.60:FF:000097">
    <property type="entry name" value="Zinc finger protein"/>
    <property type="match status" value="1"/>
</dbReference>
<evidence type="ECO:0000259" key="14">
    <source>
        <dbReference type="PROSITE" id="PS50157"/>
    </source>
</evidence>
<sequence length="571" mass="65121">METVIKEGALRLLTNESSCDVILSCQGHRLMAHKLILSVASPVFKHLIGESSSDPAMFIFPDVTASTMSLLLDYVYTGTVVVYSHAIQDFLALAALLKIHLDLLPEKPFLDTVKKKEEECPEIYSRKTKRKLPNLVPIEQLQSQEKRRRLRSYVLPSPWCTRGEAIFGDPRENSKENVENRIPTMIHKLQENDSNNNFSLPTYPNYHVPNNLSRTVIEDYRIPRIPVEPVEPTDLPPVSNSIGGINNNFCGRSFDNTVSRSLMPSTEYRLKDIQEVETNRVIGPSIDFTRTQEPSEVWNSTTRDHLKLSEEKDRKDKKTISSISSNENSRQDAIETASADRKGQRYDKQKPFKCEDCGKCFSQLRNYKYHRSVHEGTKEFAAKCQECGKMFNDRGYLSSHMKIHRDKKEYACPHCPKRFNQRVAYNMHLRIHTGVKPHECNVCGKSFSRKMLLKQHQRVHTGERPYSCPECGKTFADRSNMSLHARLHTGVKPYSCTLCPKSFTKKHHLKTHMNFHTGLKPYKCDRCGLAFSQSSNMRTHYKKCVLRHGGGEGSNSGGEGASGYKTEVVSS</sequence>
<evidence type="ECO:0000256" key="2">
    <source>
        <dbReference type="ARBA" id="ARBA00004123"/>
    </source>
</evidence>
<reference evidence="15 16" key="1">
    <citation type="submission" date="2019-01" db="EMBL/GenBank/DDBJ databases">
        <authorList>
            <person name="Sayadi A."/>
        </authorList>
    </citation>
    <scope>NUCLEOTIDE SEQUENCE [LARGE SCALE GENOMIC DNA]</scope>
</reference>
<dbReference type="GO" id="GO:0005634">
    <property type="term" value="C:nucleus"/>
    <property type="evidence" value="ECO:0007669"/>
    <property type="project" value="UniProtKB-SubCell"/>
</dbReference>
<feature type="region of interest" description="Disordered" evidence="12">
    <location>
        <begin position="552"/>
        <end position="571"/>
    </location>
</feature>
<dbReference type="PANTHER" id="PTHR24390:SF260">
    <property type="entry name" value="ZINC FINGER PROTEIN 383-RELATED"/>
    <property type="match status" value="1"/>
</dbReference>
<dbReference type="FunFam" id="3.30.160.60:FF:000139">
    <property type="entry name" value="zinc finger protein 1 homolog"/>
    <property type="match status" value="1"/>
</dbReference>
<dbReference type="GO" id="GO:0006357">
    <property type="term" value="P:regulation of transcription by RNA polymerase II"/>
    <property type="evidence" value="ECO:0007669"/>
    <property type="project" value="TreeGrafter"/>
</dbReference>
<dbReference type="FunFam" id="3.30.160.60:FF:000446">
    <property type="entry name" value="Zinc finger protein"/>
    <property type="match status" value="1"/>
</dbReference>
<evidence type="ECO:0000256" key="3">
    <source>
        <dbReference type="ARBA" id="ARBA00022723"/>
    </source>
</evidence>
<feature type="domain" description="C2H2-type" evidence="14">
    <location>
        <begin position="382"/>
        <end position="409"/>
    </location>
</feature>
<keyword evidence="5 11" id="KW-0863">Zinc-finger</keyword>
<dbReference type="SUPFAM" id="SSF57667">
    <property type="entry name" value="beta-beta-alpha zinc fingers"/>
    <property type="match status" value="4"/>
</dbReference>
<feature type="compositionally biased region" description="Basic and acidic residues" evidence="12">
    <location>
        <begin position="329"/>
        <end position="345"/>
    </location>
</feature>
<protein>
    <recommendedName>
        <fullName evidence="17">BTB domain-containing protein</fullName>
    </recommendedName>
</protein>
<keyword evidence="3" id="KW-0479">Metal-binding</keyword>
<feature type="region of interest" description="Disordered" evidence="12">
    <location>
        <begin position="293"/>
        <end position="345"/>
    </location>
</feature>
<keyword evidence="6" id="KW-0862">Zinc</keyword>